<keyword evidence="2" id="KW-1185">Reference proteome</keyword>
<dbReference type="Gene3D" id="1.10.260.40">
    <property type="entry name" value="lambda repressor-like DNA-binding domains"/>
    <property type="match status" value="1"/>
</dbReference>
<protein>
    <submittedName>
        <fullName evidence="1">Uncharacterized protein</fullName>
    </submittedName>
</protein>
<organism evidence="1 2">
    <name type="scientific">Sphingobacterium athyrii</name>
    <dbReference type="NCBI Taxonomy" id="2152717"/>
    <lineage>
        <taxon>Bacteria</taxon>
        <taxon>Pseudomonadati</taxon>
        <taxon>Bacteroidota</taxon>
        <taxon>Sphingobacteriia</taxon>
        <taxon>Sphingobacteriales</taxon>
        <taxon>Sphingobacteriaceae</taxon>
        <taxon>Sphingobacterium</taxon>
    </lineage>
</organism>
<reference evidence="1 2" key="1">
    <citation type="submission" date="2018-04" db="EMBL/GenBank/DDBJ databases">
        <title>Sphingobacterium sp. M46 Genome.</title>
        <authorList>
            <person name="Cheng J."/>
            <person name="Li Y."/>
        </authorList>
    </citation>
    <scope>NUCLEOTIDE SEQUENCE [LARGE SCALE GENOMIC DNA]</scope>
    <source>
        <strain evidence="1 2">M46</strain>
    </source>
</reference>
<gene>
    <name evidence="1" type="ORF">DCO56_18155</name>
</gene>
<dbReference type="SUPFAM" id="SSF47413">
    <property type="entry name" value="lambda repressor-like DNA-binding domains"/>
    <property type="match status" value="1"/>
</dbReference>
<evidence type="ECO:0000313" key="1">
    <source>
        <dbReference type="EMBL" id="PUV22847.1"/>
    </source>
</evidence>
<sequence length="206" mass="23576">MGKVTDNALATLISSRIVEIMNQTGLSLNGLASFSGLTAGPLRSHYNKTLTITVEHVAKICRPFSISLSDFFNPKIALTIHTDSLPNLHIFKETISAQEQNFLLKQKIESANEAVNEDLRRQRELIAYVVYASDYFSEPRTLEQMVDDFQENYNINFSTERIYSLLRKYVGREVLQRKPLPRTKCKGPISRRPFLYFKSAPQTQQL</sequence>
<dbReference type="AlphaFoldDB" id="A0A363NQ34"/>
<proteinExistence type="predicted"/>
<dbReference type="EMBL" id="QCXX01000005">
    <property type="protein sequence ID" value="PUV22847.1"/>
    <property type="molecule type" value="Genomic_DNA"/>
</dbReference>
<dbReference type="RefSeq" id="WP_108635182.1">
    <property type="nucleotide sequence ID" value="NZ_QCXX01000005.1"/>
</dbReference>
<accession>A0A363NQ34</accession>
<dbReference type="GO" id="GO:0003677">
    <property type="term" value="F:DNA binding"/>
    <property type="evidence" value="ECO:0007669"/>
    <property type="project" value="InterPro"/>
</dbReference>
<dbReference type="OrthoDB" id="704206at2"/>
<dbReference type="Proteomes" id="UP000250831">
    <property type="component" value="Unassembled WGS sequence"/>
</dbReference>
<comment type="caution">
    <text evidence="1">The sequence shown here is derived from an EMBL/GenBank/DDBJ whole genome shotgun (WGS) entry which is preliminary data.</text>
</comment>
<dbReference type="InterPro" id="IPR010982">
    <property type="entry name" value="Lambda_DNA-bd_dom_sf"/>
</dbReference>
<name>A0A363NQ34_9SPHI</name>
<evidence type="ECO:0000313" key="2">
    <source>
        <dbReference type="Proteomes" id="UP000250831"/>
    </source>
</evidence>